<protein>
    <submittedName>
        <fullName evidence="8">Pterin binding enzyme</fullName>
    </submittedName>
</protein>
<dbReference type="PROSITE" id="PS50972">
    <property type="entry name" value="PTERIN_BINDING"/>
    <property type="match status" value="1"/>
</dbReference>
<dbReference type="EMBL" id="ADZU01000041">
    <property type="protein sequence ID" value="EFS91222.1"/>
    <property type="molecule type" value="Genomic_DNA"/>
</dbReference>
<keyword evidence="2" id="KW-0489">Methyltransferase</keyword>
<comment type="caution">
    <text evidence="8">The sequence shown here is derived from an EMBL/GenBank/DDBJ whole genome shotgun (WGS) entry which is preliminary data.</text>
</comment>
<keyword evidence="4" id="KW-0808">Transferase</keyword>
<feature type="domain" description="Pterin-binding" evidence="7">
    <location>
        <begin position="1"/>
        <end position="140"/>
    </location>
</feature>
<dbReference type="PANTHER" id="PTHR45833">
    <property type="entry name" value="METHIONINE SYNTHASE"/>
    <property type="match status" value="1"/>
</dbReference>
<evidence type="ECO:0000313" key="9">
    <source>
        <dbReference type="Proteomes" id="UP000003179"/>
    </source>
</evidence>
<evidence type="ECO:0000256" key="2">
    <source>
        <dbReference type="ARBA" id="ARBA00022603"/>
    </source>
</evidence>
<keyword evidence="6" id="KW-0170">Cobalt</keyword>
<accession>A0ABN0C250</accession>
<evidence type="ECO:0000256" key="5">
    <source>
        <dbReference type="ARBA" id="ARBA00022723"/>
    </source>
</evidence>
<dbReference type="Pfam" id="PF00809">
    <property type="entry name" value="Pterin_bind"/>
    <property type="match status" value="1"/>
</dbReference>
<dbReference type="SUPFAM" id="SSF51717">
    <property type="entry name" value="Dihydropteroate synthetase-like"/>
    <property type="match status" value="1"/>
</dbReference>
<proteinExistence type="inferred from homology"/>
<evidence type="ECO:0000256" key="3">
    <source>
        <dbReference type="ARBA" id="ARBA00022628"/>
    </source>
</evidence>
<dbReference type="InterPro" id="IPR011005">
    <property type="entry name" value="Dihydropteroate_synth-like_sf"/>
</dbReference>
<keyword evidence="9" id="KW-1185">Reference proteome</keyword>
<evidence type="ECO:0000313" key="8">
    <source>
        <dbReference type="EMBL" id="EFS91222.1"/>
    </source>
</evidence>
<evidence type="ECO:0000256" key="4">
    <source>
        <dbReference type="ARBA" id="ARBA00022679"/>
    </source>
</evidence>
<evidence type="ECO:0000256" key="6">
    <source>
        <dbReference type="ARBA" id="ARBA00023285"/>
    </source>
</evidence>
<evidence type="ECO:0000259" key="7">
    <source>
        <dbReference type="PROSITE" id="PS50972"/>
    </source>
</evidence>
<sequence>MPIILDSTEPGVLAAGLEHLPGRCVINSVNFEDGDGPGSRYQRVMPVVVENGAGVVALTIDEEGQARTAEWKVRVASRLIDDLVGAWGMDIGDILVDCLTFPIATGQQETRRDGLETINAIAAIKKRYPGVRTTLGVSNI</sequence>
<organism evidence="8 9">
    <name type="scientific">Cutibacterium modestum HL044PA1</name>
    <dbReference type="NCBI Taxonomy" id="765109"/>
    <lineage>
        <taxon>Bacteria</taxon>
        <taxon>Bacillati</taxon>
        <taxon>Actinomycetota</taxon>
        <taxon>Actinomycetes</taxon>
        <taxon>Propionibacteriales</taxon>
        <taxon>Propionibacteriaceae</taxon>
        <taxon>Cutibacterium</taxon>
        <taxon>Cutibacterium modestum</taxon>
    </lineage>
</organism>
<dbReference type="InterPro" id="IPR000489">
    <property type="entry name" value="Pterin-binding_dom"/>
</dbReference>
<keyword evidence="5" id="KW-0479">Metal-binding</keyword>
<evidence type="ECO:0000256" key="1">
    <source>
        <dbReference type="ARBA" id="ARBA00010398"/>
    </source>
</evidence>
<keyword evidence="3" id="KW-0846">Cobalamin</keyword>
<dbReference type="PANTHER" id="PTHR45833:SF1">
    <property type="entry name" value="METHIONINE SYNTHASE"/>
    <property type="match status" value="1"/>
</dbReference>
<dbReference type="Proteomes" id="UP000003179">
    <property type="component" value="Unassembled WGS sequence"/>
</dbReference>
<dbReference type="InterPro" id="IPR050554">
    <property type="entry name" value="Met_Synthase/Corrinoid"/>
</dbReference>
<comment type="similarity">
    <text evidence="1">Belongs to the vitamin-B12 dependent methionine synthase family.</text>
</comment>
<dbReference type="Gene3D" id="3.20.20.20">
    <property type="entry name" value="Dihydropteroate synthase-like"/>
    <property type="match status" value="1"/>
</dbReference>
<name>A0ABN0C250_9ACTN</name>
<reference evidence="8" key="1">
    <citation type="submission" date="2010-08" db="EMBL/GenBank/DDBJ databases">
        <authorList>
            <person name="Weinstock G."/>
            <person name="Sodergren E."/>
            <person name="Clifton S."/>
            <person name="Fulton L."/>
            <person name="Fulton B."/>
            <person name="Courtney L."/>
            <person name="Fronick C."/>
            <person name="Harrison M."/>
            <person name="Strong C."/>
            <person name="Farmer C."/>
            <person name="Delahaunty K."/>
            <person name="Markovic C."/>
            <person name="Hall O."/>
            <person name="Minx P."/>
            <person name="Tomlinson C."/>
            <person name="Mitreva M."/>
            <person name="Hou S."/>
            <person name="Chen J."/>
            <person name="Wollam A."/>
            <person name="Pepin K.H."/>
            <person name="Johnson M."/>
            <person name="Bhonagiri V."/>
            <person name="Zhang X."/>
            <person name="Suruliraj S."/>
            <person name="Warren W."/>
            <person name="Chinwalla A."/>
            <person name="Mardis E.R."/>
            <person name="Wilson R.K."/>
        </authorList>
    </citation>
    <scope>NUCLEOTIDE SEQUENCE [LARGE SCALE GENOMIC DNA]</scope>
    <source>
        <strain evidence="8">HL044PA1</strain>
    </source>
</reference>
<gene>
    <name evidence="8" type="ORF">HMPREF9607_02512</name>
</gene>